<gene>
    <name evidence="1" type="ORF">ABT276_23960</name>
</gene>
<name>A0ABV1V008_9ACTN</name>
<evidence type="ECO:0000313" key="2">
    <source>
        <dbReference type="Proteomes" id="UP001445472"/>
    </source>
</evidence>
<proteinExistence type="predicted"/>
<reference evidence="1 2" key="1">
    <citation type="submission" date="2024-06" db="EMBL/GenBank/DDBJ databases">
        <title>The Natural Products Discovery Center: Release of the First 8490 Sequenced Strains for Exploring Actinobacteria Biosynthetic Diversity.</title>
        <authorList>
            <person name="Kalkreuter E."/>
            <person name="Kautsar S.A."/>
            <person name="Yang D."/>
            <person name="Bader C.D."/>
            <person name="Teijaro C.N."/>
            <person name="Fluegel L."/>
            <person name="Davis C.M."/>
            <person name="Simpson J.R."/>
            <person name="Lauterbach L."/>
            <person name="Steele A.D."/>
            <person name="Gui C."/>
            <person name="Meng S."/>
            <person name="Li G."/>
            <person name="Viehrig K."/>
            <person name="Ye F."/>
            <person name="Su P."/>
            <person name="Kiefer A.F."/>
            <person name="Nichols A."/>
            <person name="Cepeda A.J."/>
            <person name="Yan W."/>
            <person name="Fan B."/>
            <person name="Jiang Y."/>
            <person name="Adhikari A."/>
            <person name="Zheng C.-J."/>
            <person name="Schuster L."/>
            <person name="Cowan T.M."/>
            <person name="Smanski M.J."/>
            <person name="Chevrette M.G."/>
            <person name="De Carvalho L.P.S."/>
            <person name="Shen B."/>
        </authorList>
    </citation>
    <scope>NUCLEOTIDE SEQUENCE [LARGE SCALE GENOMIC DNA]</scope>
    <source>
        <strain evidence="1 2">NPDC000837</strain>
    </source>
</reference>
<comment type="caution">
    <text evidence="1">The sequence shown here is derived from an EMBL/GenBank/DDBJ whole genome shotgun (WGS) entry which is preliminary data.</text>
</comment>
<dbReference type="RefSeq" id="WP_351977749.1">
    <property type="nucleotide sequence ID" value="NZ_JBEPBX010000023.1"/>
</dbReference>
<dbReference type="EMBL" id="JBEPBX010000023">
    <property type="protein sequence ID" value="MER6616373.1"/>
    <property type="molecule type" value="Genomic_DNA"/>
</dbReference>
<evidence type="ECO:0000313" key="1">
    <source>
        <dbReference type="EMBL" id="MER6616373.1"/>
    </source>
</evidence>
<keyword evidence="2" id="KW-1185">Reference proteome</keyword>
<sequence>MTVLSSSLPPVPRDVPVFVETPLSDRHGPAETGQWWCEASWRPRQRNVRLCVMAPGHPNEAFIAVSVPCDDLSEAEASAPYALDVARSLVRVVNDRDDREAWAELRALLGPAGPMGGQSSSAWHRLLEWLPQGVLVDTLEL</sequence>
<dbReference type="Proteomes" id="UP001445472">
    <property type="component" value="Unassembled WGS sequence"/>
</dbReference>
<organism evidence="1 2">
    <name type="scientific">Streptomyces xantholiticus</name>
    <dbReference type="NCBI Taxonomy" id="68285"/>
    <lineage>
        <taxon>Bacteria</taxon>
        <taxon>Bacillati</taxon>
        <taxon>Actinomycetota</taxon>
        <taxon>Actinomycetes</taxon>
        <taxon>Kitasatosporales</taxon>
        <taxon>Streptomycetaceae</taxon>
        <taxon>Streptomyces</taxon>
    </lineage>
</organism>
<protein>
    <submittedName>
        <fullName evidence="1">Uncharacterized protein</fullName>
    </submittedName>
</protein>
<accession>A0ABV1V008</accession>